<evidence type="ECO:0000256" key="4">
    <source>
        <dbReference type="ARBA" id="ARBA00022807"/>
    </source>
</evidence>
<protein>
    <recommendedName>
        <fullName evidence="6">NlpC/P60 domain-containing protein</fullName>
    </recommendedName>
</protein>
<accession>A0A919BCK6</accession>
<dbReference type="GO" id="GO:0006508">
    <property type="term" value="P:proteolysis"/>
    <property type="evidence" value="ECO:0007669"/>
    <property type="project" value="UniProtKB-KW"/>
</dbReference>
<keyword evidence="3" id="KW-0378">Hydrolase</keyword>
<feature type="domain" description="NlpC/P60" evidence="6">
    <location>
        <begin position="313"/>
        <end position="444"/>
    </location>
</feature>
<dbReference type="PROSITE" id="PS51257">
    <property type="entry name" value="PROKAR_LIPOPROTEIN"/>
    <property type="match status" value="1"/>
</dbReference>
<comment type="caution">
    <text evidence="7">The sequence shown here is derived from an EMBL/GenBank/DDBJ whole genome shotgun (WGS) entry which is preliminary data.</text>
</comment>
<reference evidence="7" key="1">
    <citation type="journal article" date="2014" name="Int. J. Syst. Evol. Microbiol.">
        <title>Complete genome sequence of Corynebacterium casei LMG S-19264T (=DSM 44701T), isolated from a smear-ripened cheese.</title>
        <authorList>
            <consortium name="US DOE Joint Genome Institute (JGI-PGF)"/>
            <person name="Walter F."/>
            <person name="Albersmeier A."/>
            <person name="Kalinowski J."/>
            <person name="Ruckert C."/>
        </authorList>
    </citation>
    <scope>NUCLEOTIDE SEQUENCE</scope>
    <source>
        <strain evidence="7">KCTC 42731</strain>
    </source>
</reference>
<keyword evidence="5" id="KW-0732">Signal</keyword>
<dbReference type="InterPro" id="IPR000064">
    <property type="entry name" value="NLP_P60_dom"/>
</dbReference>
<dbReference type="Pfam" id="PF12913">
    <property type="entry name" value="SH3_6"/>
    <property type="match status" value="1"/>
</dbReference>
<dbReference type="InterPro" id="IPR027017">
    <property type="entry name" value="P60_peptidase_YkfC"/>
</dbReference>
<dbReference type="Gene3D" id="3.90.1720.10">
    <property type="entry name" value="endopeptidase domain like (from Nostoc punctiforme)"/>
    <property type="match status" value="1"/>
</dbReference>
<gene>
    <name evidence="7" type="ORF">GCM10017161_08370</name>
</gene>
<organism evidence="7 8">
    <name type="scientific">Thalassotalea marina</name>
    <dbReference type="NCBI Taxonomy" id="1673741"/>
    <lineage>
        <taxon>Bacteria</taxon>
        <taxon>Pseudomonadati</taxon>
        <taxon>Pseudomonadota</taxon>
        <taxon>Gammaproteobacteria</taxon>
        <taxon>Alteromonadales</taxon>
        <taxon>Colwelliaceae</taxon>
        <taxon>Thalassotalea</taxon>
    </lineage>
</organism>
<proteinExistence type="inferred from homology"/>
<evidence type="ECO:0000313" key="7">
    <source>
        <dbReference type="EMBL" id="GHF83399.1"/>
    </source>
</evidence>
<feature type="signal peptide" evidence="5">
    <location>
        <begin position="1"/>
        <end position="22"/>
    </location>
</feature>
<evidence type="ECO:0000313" key="8">
    <source>
        <dbReference type="Proteomes" id="UP000623842"/>
    </source>
</evidence>
<name>A0A919BCK6_9GAMM</name>
<dbReference type="SUPFAM" id="SSF54001">
    <property type="entry name" value="Cysteine proteinases"/>
    <property type="match status" value="1"/>
</dbReference>
<sequence>MKTSIASLILAALALSSLTACSTQEDLTYVNKQQVSDVIGVTQAHLNASYWQKTQDLQSVMLQQSEISHFNQQLFDHNRYVVDPLATADQFTQQQIVDLINKISAVPKSKRFYADGTLLEQKHFDGYLANANIEQVKETYKTKWGLAVERSVLRTFPTYDRVFNSGMDTDLDRFQESGIFPGEAVAIIHESADQQWLLVRSYNYLAWVPKKAIAVGSKEEITRFMKTEDFIVVTGDKVFTNYVPNNSNISQLQLDMGVKLPVVNADELAGELHGQNPVASHVVKLPTRNDQGQLVFSLALIAKSQDVHIGYLPFTKANIINQAFKFLGERYGWGHDYNARDCTGFVGEIYKTFGILMPRNSGWQGTSDYGLNVHFSKQATHQEKLTALSQLQVGDLIYIPGHVAMFLGYEQGKPYIIHDVKGMSYFDDNNEYYRGTLNGVSVTPLLPLHTSKNTSYVDKIYNIKRISID</sequence>
<evidence type="ECO:0000256" key="3">
    <source>
        <dbReference type="ARBA" id="ARBA00022801"/>
    </source>
</evidence>
<dbReference type="InterPro" id="IPR039439">
    <property type="entry name" value="SH3b1_dom"/>
</dbReference>
<evidence type="ECO:0000259" key="6">
    <source>
        <dbReference type="PROSITE" id="PS51935"/>
    </source>
</evidence>
<comment type="similarity">
    <text evidence="1">Belongs to the peptidase C40 family.</text>
</comment>
<dbReference type="GO" id="GO:0008234">
    <property type="term" value="F:cysteine-type peptidase activity"/>
    <property type="evidence" value="ECO:0007669"/>
    <property type="project" value="UniProtKB-KW"/>
</dbReference>
<keyword evidence="2" id="KW-0645">Protease</keyword>
<dbReference type="Proteomes" id="UP000623842">
    <property type="component" value="Unassembled WGS sequence"/>
</dbReference>
<dbReference type="EMBL" id="BNCK01000002">
    <property type="protein sequence ID" value="GHF83399.1"/>
    <property type="molecule type" value="Genomic_DNA"/>
</dbReference>
<dbReference type="AlphaFoldDB" id="A0A919BCK6"/>
<evidence type="ECO:0000256" key="5">
    <source>
        <dbReference type="SAM" id="SignalP"/>
    </source>
</evidence>
<dbReference type="Pfam" id="PF00877">
    <property type="entry name" value="NLPC_P60"/>
    <property type="match status" value="1"/>
</dbReference>
<keyword evidence="8" id="KW-1185">Reference proteome</keyword>
<dbReference type="RefSeq" id="WP_189767589.1">
    <property type="nucleotide sequence ID" value="NZ_BNCK01000002.1"/>
</dbReference>
<evidence type="ECO:0000256" key="1">
    <source>
        <dbReference type="ARBA" id="ARBA00007074"/>
    </source>
</evidence>
<reference evidence="7" key="2">
    <citation type="submission" date="2020-09" db="EMBL/GenBank/DDBJ databases">
        <authorList>
            <person name="Sun Q."/>
            <person name="Kim S."/>
        </authorList>
    </citation>
    <scope>NUCLEOTIDE SEQUENCE</scope>
    <source>
        <strain evidence="7">KCTC 42731</strain>
    </source>
</reference>
<keyword evidence="4" id="KW-0788">Thiol protease</keyword>
<dbReference type="PROSITE" id="PS51935">
    <property type="entry name" value="NLPC_P60"/>
    <property type="match status" value="1"/>
</dbReference>
<feature type="chain" id="PRO_5036696809" description="NlpC/P60 domain-containing protein" evidence="5">
    <location>
        <begin position="23"/>
        <end position="469"/>
    </location>
</feature>
<dbReference type="InterPro" id="IPR038765">
    <property type="entry name" value="Papain-like_cys_pep_sf"/>
</dbReference>
<evidence type="ECO:0000256" key="2">
    <source>
        <dbReference type="ARBA" id="ARBA00022670"/>
    </source>
</evidence>
<dbReference type="PIRSF" id="PIRSF019015">
    <property type="entry name" value="P60_peptidase_YkfC"/>
    <property type="match status" value="1"/>
</dbReference>